<organism evidence="7 8">
    <name type="scientific">Muricoccus pecuniae</name>
    <dbReference type="NCBI Taxonomy" id="693023"/>
    <lineage>
        <taxon>Bacteria</taxon>
        <taxon>Pseudomonadati</taxon>
        <taxon>Pseudomonadota</taxon>
        <taxon>Alphaproteobacteria</taxon>
        <taxon>Acetobacterales</taxon>
        <taxon>Roseomonadaceae</taxon>
        <taxon>Muricoccus</taxon>
    </lineage>
</organism>
<accession>A0A840Y8W1</accession>
<comment type="caution">
    <text evidence="7">The sequence shown here is derived from an EMBL/GenBank/DDBJ whole genome shotgun (WGS) entry which is preliminary data.</text>
</comment>
<dbReference type="RefSeq" id="WP_184520390.1">
    <property type="nucleotide sequence ID" value="NZ_JACIJD010000015.1"/>
</dbReference>
<dbReference type="AlphaFoldDB" id="A0A840Y8W1"/>
<dbReference type="EC" id="2.7.11.1" evidence="7"/>
<dbReference type="GO" id="GO:0005524">
    <property type="term" value="F:ATP binding"/>
    <property type="evidence" value="ECO:0007669"/>
    <property type="project" value="UniProtKB-KW"/>
</dbReference>
<keyword evidence="2" id="KW-0547">Nucleotide-binding</keyword>
<evidence type="ECO:0000313" key="8">
    <source>
        <dbReference type="Proteomes" id="UP000580654"/>
    </source>
</evidence>
<dbReference type="EMBL" id="JACIJD010000015">
    <property type="protein sequence ID" value="MBB5695179.1"/>
    <property type="molecule type" value="Genomic_DNA"/>
</dbReference>
<name>A0A840Y8W1_9PROT</name>
<sequence length="553" mass="58847">MPENVERYVLRAPLGRRGGAVFAAEDRQLDRMVAVKLLALPLLGEEGGAERLARIRRGAREAAGLSHPYIVPVLDYAEAGDRAWIVMELAGGLPLRDVLDRGERFTPSVILRLMEQILSALEHAHGRGVAHGKLTPDNIMIVPDPSPRQPTARLTDFGIPAFRDRPPPATKPPAEPSAEADLLAAAAILHELVTGERLAANPSGRLSGRRVPVPPPFDAVLARATADDPALRYASAADFAAALRALRPSAGPLPAAAAGEAGPGPAPSAPPRAPVAEPRRARPVVEDYERRRRLPARWPLALGGALGLAALAGLGLFLREGGDDAPAEPAPIAAAAPAPVAGSFRGAAEAALRTGCSLLEAEADERHLVLRGLVRRDGAEALRRRIEGFRLPPGSVRLELREFEADFCGLIDTVRPAAVRGEAAPQLVLESPDPIPAGQALRFRVRMPAREAYLHVYFFSSDGKVGNMAQSVEPLPPGVTRAFGEPYWTSAEPYGTGLLVAVASDTPLYPGRRGIIEQSFDAVSALGYAIEMAKQRGERVEMRVVPVTSVPPR</sequence>
<gene>
    <name evidence="7" type="ORF">FHS87_003234</name>
</gene>
<keyword evidence="1 7" id="KW-0808">Transferase</keyword>
<evidence type="ECO:0000313" key="7">
    <source>
        <dbReference type="EMBL" id="MBB5695179.1"/>
    </source>
</evidence>
<evidence type="ECO:0000256" key="2">
    <source>
        <dbReference type="ARBA" id="ARBA00022741"/>
    </source>
</evidence>
<dbReference type="Proteomes" id="UP000580654">
    <property type="component" value="Unassembled WGS sequence"/>
</dbReference>
<evidence type="ECO:0000259" key="6">
    <source>
        <dbReference type="PROSITE" id="PS50011"/>
    </source>
</evidence>
<dbReference type="PROSITE" id="PS50011">
    <property type="entry name" value="PROTEIN_KINASE_DOM"/>
    <property type="match status" value="1"/>
</dbReference>
<dbReference type="PANTHER" id="PTHR43289:SF6">
    <property type="entry name" value="SERINE_THREONINE-PROTEIN KINASE NEKL-3"/>
    <property type="match status" value="1"/>
</dbReference>
<keyword evidence="3 7" id="KW-0418">Kinase</keyword>
<dbReference type="SUPFAM" id="SSF56112">
    <property type="entry name" value="Protein kinase-like (PK-like)"/>
    <property type="match status" value="1"/>
</dbReference>
<evidence type="ECO:0000256" key="3">
    <source>
        <dbReference type="ARBA" id="ARBA00022777"/>
    </source>
</evidence>
<dbReference type="InterPro" id="IPR011009">
    <property type="entry name" value="Kinase-like_dom_sf"/>
</dbReference>
<evidence type="ECO:0000256" key="1">
    <source>
        <dbReference type="ARBA" id="ARBA00022679"/>
    </source>
</evidence>
<dbReference type="PANTHER" id="PTHR43289">
    <property type="entry name" value="MITOGEN-ACTIVATED PROTEIN KINASE KINASE KINASE 20-RELATED"/>
    <property type="match status" value="1"/>
</dbReference>
<dbReference type="Pfam" id="PF00069">
    <property type="entry name" value="Pkinase"/>
    <property type="match status" value="1"/>
</dbReference>
<dbReference type="InterPro" id="IPR000719">
    <property type="entry name" value="Prot_kinase_dom"/>
</dbReference>
<keyword evidence="4" id="KW-0067">ATP-binding</keyword>
<evidence type="ECO:0000256" key="5">
    <source>
        <dbReference type="SAM" id="MobiDB-lite"/>
    </source>
</evidence>
<evidence type="ECO:0000256" key="4">
    <source>
        <dbReference type="ARBA" id="ARBA00022840"/>
    </source>
</evidence>
<feature type="region of interest" description="Disordered" evidence="5">
    <location>
        <begin position="253"/>
        <end position="281"/>
    </location>
</feature>
<keyword evidence="8" id="KW-1185">Reference proteome</keyword>
<dbReference type="CDD" id="cd14014">
    <property type="entry name" value="STKc_PknB_like"/>
    <property type="match status" value="1"/>
</dbReference>
<proteinExistence type="predicted"/>
<protein>
    <submittedName>
        <fullName evidence="7">Serine/threonine-protein kinase</fullName>
        <ecNumber evidence="7">2.7.11.1</ecNumber>
    </submittedName>
</protein>
<feature type="compositionally biased region" description="Pro residues" evidence="5">
    <location>
        <begin position="264"/>
        <end position="273"/>
    </location>
</feature>
<dbReference type="Gene3D" id="1.10.510.10">
    <property type="entry name" value="Transferase(Phosphotransferase) domain 1"/>
    <property type="match status" value="1"/>
</dbReference>
<reference evidence="7 8" key="1">
    <citation type="submission" date="2020-08" db="EMBL/GenBank/DDBJ databases">
        <title>Genomic Encyclopedia of Type Strains, Phase IV (KMG-IV): sequencing the most valuable type-strain genomes for metagenomic binning, comparative biology and taxonomic classification.</title>
        <authorList>
            <person name="Goeker M."/>
        </authorList>
    </citation>
    <scope>NUCLEOTIDE SEQUENCE [LARGE SCALE GENOMIC DNA]</scope>
    <source>
        <strain evidence="7 8">DSM 25622</strain>
    </source>
</reference>
<feature type="domain" description="Protein kinase" evidence="6">
    <location>
        <begin position="7"/>
        <end position="246"/>
    </location>
</feature>
<dbReference type="GO" id="GO:0004674">
    <property type="term" value="F:protein serine/threonine kinase activity"/>
    <property type="evidence" value="ECO:0007669"/>
    <property type="project" value="UniProtKB-EC"/>
</dbReference>
<dbReference type="Gene3D" id="3.30.200.20">
    <property type="entry name" value="Phosphorylase Kinase, domain 1"/>
    <property type="match status" value="1"/>
</dbReference>